<proteinExistence type="predicted"/>
<protein>
    <submittedName>
        <fullName evidence="1">Uncharacterized protein</fullName>
    </submittedName>
</protein>
<sequence length="313" mass="35064">MAAKQGNETLLEIAGFDINSLVWDVDDVELAVGELALYTHFKEHFWKAFDLLNMSSSFFLEDGSYTEDTDVLTATIFRCRDEIYAHTNDIEGGSLPTMIRSFVRHSDNVTDSQLVASYALVLATQAVEVLANWLFNLELAVYDTDPDINVIEALRNDLPDKYLALVDDERSLHSRDEIDAREEFSTLLGQASQMLFMANLHLQIEQLDLSESSFNVSSRVGGMLDNALKAVTSKRAQEAGLGNRDPESKIQTDAQHRRSMIEVAARKIINGRMIEKRSLSDAELTKLLFKQGGHGTEKTIRVHLTALGLRPLK</sequence>
<gene>
    <name evidence="1" type="ORF">ALP90_02264</name>
</gene>
<evidence type="ECO:0000313" key="1">
    <source>
        <dbReference type="EMBL" id="RMR20261.1"/>
    </source>
</evidence>
<dbReference type="Proteomes" id="UP000271097">
    <property type="component" value="Unassembled WGS sequence"/>
</dbReference>
<name>A0A3M4SZA9_PSEA0</name>
<accession>A0A3M4SZA9</accession>
<organism evidence="1 2">
    <name type="scientific">Pseudomonas amygdali pv. ulmi</name>
    <dbReference type="NCBI Taxonomy" id="251720"/>
    <lineage>
        <taxon>Bacteria</taxon>
        <taxon>Pseudomonadati</taxon>
        <taxon>Pseudomonadota</taxon>
        <taxon>Gammaproteobacteria</taxon>
        <taxon>Pseudomonadales</taxon>
        <taxon>Pseudomonadaceae</taxon>
        <taxon>Pseudomonas</taxon>
        <taxon>Pseudomonas amygdali</taxon>
    </lineage>
</organism>
<comment type="caution">
    <text evidence="1">The sequence shown here is derived from an EMBL/GenBank/DDBJ whole genome shotgun (WGS) entry which is preliminary data.</text>
</comment>
<reference evidence="1 2" key="1">
    <citation type="submission" date="2018-08" db="EMBL/GenBank/DDBJ databases">
        <title>Recombination of ecologically and evolutionarily significant loci maintains genetic cohesion in the Pseudomonas syringae species complex.</title>
        <authorList>
            <person name="Dillon M."/>
            <person name="Thakur S."/>
            <person name="Almeida R.N.D."/>
            <person name="Weir B.S."/>
            <person name="Guttman D.S."/>
        </authorList>
    </citation>
    <scope>NUCLEOTIDE SEQUENCE [LARGE SCALE GENOMIC DNA]</scope>
    <source>
        <strain evidence="1 2">ICMP 5931</strain>
    </source>
</reference>
<evidence type="ECO:0000313" key="2">
    <source>
        <dbReference type="Proteomes" id="UP000271097"/>
    </source>
</evidence>
<dbReference type="AlphaFoldDB" id="A0A3M4SZA9"/>
<dbReference type="EMBL" id="RBRS01000147">
    <property type="protein sequence ID" value="RMR20261.1"/>
    <property type="molecule type" value="Genomic_DNA"/>
</dbReference>
<dbReference type="RefSeq" id="WP_122309714.1">
    <property type="nucleotide sequence ID" value="NZ_RBRS01000147.1"/>
</dbReference>